<dbReference type="UniPathway" id="UPA01057">
    <property type="reaction ID" value="UER00164"/>
</dbReference>
<keyword evidence="10" id="KW-1185">Reference proteome</keyword>
<evidence type="ECO:0000259" key="7">
    <source>
        <dbReference type="Pfam" id="PF02775"/>
    </source>
</evidence>
<comment type="pathway">
    <text evidence="6">Quinol/quinone metabolism; 1,4-dihydroxy-2-naphthoate biosynthesis; 1,4-dihydroxy-2-naphthoate from chorismate: step 2/7.</text>
</comment>
<comment type="pathway">
    <text evidence="6">Quinol/quinone metabolism; menaquinone biosynthesis.</text>
</comment>
<comment type="similarity">
    <text evidence="6">Belongs to the TPP enzyme family. MenD subfamily.</text>
</comment>
<dbReference type="OrthoDB" id="9791859at2"/>
<gene>
    <name evidence="6" type="primary">menD</name>
    <name evidence="9" type="ORF">SAMN05216216_11443</name>
</gene>
<dbReference type="InterPro" id="IPR029061">
    <property type="entry name" value="THDP-binding"/>
</dbReference>
<evidence type="ECO:0000256" key="2">
    <source>
        <dbReference type="ARBA" id="ARBA00022723"/>
    </source>
</evidence>
<keyword evidence="3 6" id="KW-0460">Magnesium</keyword>
<evidence type="ECO:0000256" key="5">
    <source>
        <dbReference type="ARBA" id="ARBA00023211"/>
    </source>
</evidence>
<evidence type="ECO:0000256" key="1">
    <source>
        <dbReference type="ARBA" id="ARBA00022679"/>
    </source>
</evidence>
<dbReference type="InterPro" id="IPR011766">
    <property type="entry name" value="TPP_enzyme_TPP-bd"/>
</dbReference>
<dbReference type="Gene3D" id="3.40.50.970">
    <property type="match status" value="2"/>
</dbReference>
<feature type="domain" description="Thiamine pyrophosphate enzyme TPP-binding" evidence="7">
    <location>
        <begin position="416"/>
        <end position="511"/>
    </location>
</feature>
<dbReference type="InterPro" id="IPR004433">
    <property type="entry name" value="MenaQ_synth_MenD"/>
</dbReference>
<dbReference type="GO" id="GO:0000287">
    <property type="term" value="F:magnesium ion binding"/>
    <property type="evidence" value="ECO:0007669"/>
    <property type="project" value="UniProtKB-UniRule"/>
</dbReference>
<dbReference type="GO" id="GO:0009234">
    <property type="term" value="P:menaquinone biosynthetic process"/>
    <property type="evidence" value="ECO:0007669"/>
    <property type="project" value="UniProtKB-UniRule"/>
</dbReference>
<comment type="cofactor">
    <cofactor evidence="6">
        <name>Mg(2+)</name>
        <dbReference type="ChEBI" id="CHEBI:18420"/>
    </cofactor>
    <cofactor evidence="6">
        <name>Mn(2+)</name>
        <dbReference type="ChEBI" id="CHEBI:29035"/>
    </cofactor>
</comment>
<dbReference type="NCBIfam" id="TIGR00173">
    <property type="entry name" value="menD"/>
    <property type="match status" value="1"/>
</dbReference>
<dbReference type="CDD" id="cd07037">
    <property type="entry name" value="TPP_PYR_MenD"/>
    <property type="match status" value="1"/>
</dbReference>
<dbReference type="PANTHER" id="PTHR42916">
    <property type="entry name" value="2-SUCCINYL-5-ENOLPYRUVYL-6-HYDROXY-3-CYCLOHEXENE-1-CARBOXYLATE SYNTHASE"/>
    <property type="match status" value="1"/>
</dbReference>
<evidence type="ECO:0000256" key="3">
    <source>
        <dbReference type="ARBA" id="ARBA00022842"/>
    </source>
</evidence>
<comment type="cofactor">
    <cofactor evidence="6">
        <name>thiamine diphosphate</name>
        <dbReference type="ChEBI" id="CHEBI:58937"/>
    </cofactor>
    <text evidence="6">Binds 1 thiamine pyrophosphate per subunit.</text>
</comment>
<keyword evidence="4 6" id="KW-0786">Thiamine pyrophosphate</keyword>
<dbReference type="CDD" id="cd02009">
    <property type="entry name" value="TPP_SHCHC_synthase"/>
    <property type="match status" value="1"/>
</dbReference>
<evidence type="ECO:0000313" key="9">
    <source>
        <dbReference type="EMBL" id="SDK92844.1"/>
    </source>
</evidence>
<dbReference type="Pfam" id="PF02776">
    <property type="entry name" value="TPP_enzyme_N"/>
    <property type="match status" value="1"/>
</dbReference>
<evidence type="ECO:0000313" key="10">
    <source>
        <dbReference type="Proteomes" id="UP000199008"/>
    </source>
</evidence>
<proteinExistence type="inferred from homology"/>
<accession>A0A1G9FWR9</accession>
<name>A0A1G9FWR9_9BACL</name>
<keyword evidence="5 6" id="KW-0464">Manganese</keyword>
<dbReference type="Proteomes" id="UP000199008">
    <property type="component" value="Unassembled WGS sequence"/>
</dbReference>
<dbReference type="EMBL" id="FNFY01000014">
    <property type="protein sequence ID" value="SDK92844.1"/>
    <property type="molecule type" value="Genomic_DNA"/>
</dbReference>
<reference evidence="10" key="1">
    <citation type="submission" date="2016-10" db="EMBL/GenBank/DDBJ databases">
        <authorList>
            <person name="Varghese N."/>
            <person name="Submissions S."/>
        </authorList>
    </citation>
    <scope>NUCLEOTIDE SEQUENCE [LARGE SCALE GENOMIC DNA]</scope>
    <source>
        <strain evidence="10">CGMCC 1.8895</strain>
    </source>
</reference>
<dbReference type="InterPro" id="IPR012001">
    <property type="entry name" value="Thiamin_PyroP_enz_TPP-bd_dom"/>
</dbReference>
<keyword evidence="2 6" id="KW-0479">Metal-binding</keyword>
<sequence>MNHQEALTIQVFTLMDSLYERGMDEVVISPGSRSTPLALAAEIHPHIKTYVHPDERSAAFFGLGLSKKDKKPVGLICTSGTAAANYTPAVAEAGLSHIPLVIMTSDRPSELRNVGAPQAIDQGNMYRNYVSYYTELPVAEGTQDYTGLIAAKVKQAGQYFIGTSLGPVHFNIPIREPLMPDLSRTDLFTRKRIEVKAGTIHYDVQPVDGSILVILGQTDASLDHLEDLFSQPNVITVADPRQHSRINSENVVTAHDLIFSSLTDDQQDFINRNLDCIIRVGEPVTSKLTNRFLGNSPVRQILLSEFELIKTFPVPPDETYVGDIAETLKDLIGSGEQPQLKNWFITLDRSVRKYIDSNMEAYSDEGRFMYEVLRRSEDDIIFASSSMPIRDVERYDTRLEKRVYANRGANGIDGVVSTAIAMAAKDKVTLVIGDIALYHDMNGLIMSKLNDIDINIVVFNNDGGGIFNFLPQYENKDHFERLFGTPLDLDFEYSAKLYDFSYTKIESLDDMDGFEMPASGRNLIEIVTDRTDNLESHQKLKSEIAQLVKRFDT</sequence>
<dbReference type="HAMAP" id="MF_01659">
    <property type="entry name" value="MenD"/>
    <property type="match status" value="1"/>
</dbReference>
<evidence type="ECO:0000259" key="8">
    <source>
        <dbReference type="Pfam" id="PF02776"/>
    </source>
</evidence>
<dbReference type="UniPathway" id="UPA00079"/>
<dbReference type="GO" id="GO:0030976">
    <property type="term" value="F:thiamine pyrophosphate binding"/>
    <property type="evidence" value="ECO:0007669"/>
    <property type="project" value="UniProtKB-UniRule"/>
</dbReference>
<keyword evidence="1 6" id="KW-0808">Transferase</keyword>
<organism evidence="9 10">
    <name type="scientific">Lacicoccus qingdaonensis</name>
    <dbReference type="NCBI Taxonomy" id="576118"/>
    <lineage>
        <taxon>Bacteria</taxon>
        <taxon>Bacillati</taxon>
        <taxon>Bacillota</taxon>
        <taxon>Bacilli</taxon>
        <taxon>Bacillales</taxon>
        <taxon>Salinicoccaceae</taxon>
        <taxon>Lacicoccus</taxon>
    </lineage>
</organism>
<feature type="domain" description="Thiamine pyrophosphate enzyme N-terminal TPP-binding" evidence="8">
    <location>
        <begin position="14"/>
        <end position="124"/>
    </location>
</feature>
<comment type="catalytic activity">
    <reaction evidence="6">
        <text>isochorismate + 2-oxoglutarate + H(+) = 5-enolpyruvoyl-6-hydroxy-2-succinyl-cyclohex-3-ene-1-carboxylate + CO2</text>
        <dbReference type="Rhea" id="RHEA:25593"/>
        <dbReference type="ChEBI" id="CHEBI:15378"/>
        <dbReference type="ChEBI" id="CHEBI:16526"/>
        <dbReference type="ChEBI" id="CHEBI:16810"/>
        <dbReference type="ChEBI" id="CHEBI:29780"/>
        <dbReference type="ChEBI" id="CHEBI:58818"/>
        <dbReference type="EC" id="2.2.1.9"/>
    </reaction>
</comment>
<keyword evidence="6" id="KW-0474">Menaquinone biosynthesis</keyword>
<dbReference type="Gene3D" id="3.40.50.1220">
    <property type="entry name" value="TPP-binding domain"/>
    <property type="match status" value="1"/>
</dbReference>
<dbReference type="RefSeq" id="WP_092986596.1">
    <property type="nucleotide sequence ID" value="NZ_FNFY01000014.1"/>
</dbReference>
<evidence type="ECO:0000256" key="4">
    <source>
        <dbReference type="ARBA" id="ARBA00023052"/>
    </source>
</evidence>
<dbReference type="PANTHER" id="PTHR42916:SF1">
    <property type="entry name" value="PROTEIN PHYLLO, CHLOROPLASTIC"/>
    <property type="match status" value="1"/>
</dbReference>
<comment type="subunit">
    <text evidence="6">Homodimer.</text>
</comment>
<dbReference type="PIRSF" id="PIRSF004983">
    <property type="entry name" value="MenD"/>
    <property type="match status" value="1"/>
</dbReference>
<comment type="function">
    <text evidence="6">Catalyzes the thiamine diphosphate-dependent decarboxylation of 2-oxoglutarate and the subsequent addition of the resulting succinic semialdehyde-thiamine pyrophosphate anion to isochorismate to yield 2-succinyl-5-enolpyruvyl-6-hydroxy-3-cyclohexene-1-carboxylate (SEPHCHC).</text>
</comment>
<evidence type="ECO:0000256" key="6">
    <source>
        <dbReference type="HAMAP-Rule" id="MF_01659"/>
    </source>
</evidence>
<dbReference type="SUPFAM" id="SSF52518">
    <property type="entry name" value="Thiamin diphosphate-binding fold (THDP-binding)"/>
    <property type="match status" value="2"/>
</dbReference>
<dbReference type="EC" id="2.2.1.9" evidence="6"/>
<dbReference type="GO" id="GO:0030145">
    <property type="term" value="F:manganese ion binding"/>
    <property type="evidence" value="ECO:0007669"/>
    <property type="project" value="UniProtKB-UniRule"/>
</dbReference>
<dbReference type="AlphaFoldDB" id="A0A1G9FWR9"/>
<dbReference type="Pfam" id="PF02775">
    <property type="entry name" value="TPP_enzyme_C"/>
    <property type="match status" value="1"/>
</dbReference>
<dbReference type="GO" id="GO:0070204">
    <property type="term" value="F:2-succinyl-5-enolpyruvyl-6-hydroxy-3-cyclohexene-1-carboxylic-acid synthase activity"/>
    <property type="evidence" value="ECO:0007669"/>
    <property type="project" value="UniProtKB-UniRule"/>
</dbReference>
<dbReference type="STRING" id="576118.SAMN05216216_11443"/>
<protein>
    <recommendedName>
        <fullName evidence="6">2-succinyl-5-enolpyruvyl-6-hydroxy-3-cyclohexene-1-carboxylate synthase</fullName>
        <shortName evidence="6">SEPHCHC synthase</shortName>
        <ecNumber evidence="6">2.2.1.9</ecNumber>
    </recommendedName>
    <alternativeName>
        <fullName evidence="6">Menaquinone biosynthesis protein MenD</fullName>
    </alternativeName>
</protein>